<name>A0A8D5UAD6_9CREN</name>
<dbReference type="Pfam" id="PF02615">
    <property type="entry name" value="Ldh_2"/>
    <property type="match status" value="1"/>
</dbReference>
<dbReference type="InterPro" id="IPR043144">
    <property type="entry name" value="Mal/L-sulf/L-lact_DH-like_ah"/>
</dbReference>
<dbReference type="InterPro" id="IPR003767">
    <property type="entry name" value="Malate/L-lactate_DH-like"/>
</dbReference>
<dbReference type="AlphaFoldDB" id="A0A8D5UAD6"/>
<keyword evidence="4" id="KW-1185">Reference proteome</keyword>
<organism evidence="3 4">
    <name type="scientific">Stygiolobus caldivivus</name>
    <dbReference type="NCBI Taxonomy" id="2824673"/>
    <lineage>
        <taxon>Archaea</taxon>
        <taxon>Thermoproteota</taxon>
        <taxon>Thermoprotei</taxon>
        <taxon>Sulfolobales</taxon>
        <taxon>Sulfolobaceae</taxon>
        <taxon>Stygiolobus</taxon>
    </lineage>
</organism>
<evidence type="ECO:0000256" key="2">
    <source>
        <dbReference type="ARBA" id="ARBA00023002"/>
    </source>
</evidence>
<proteinExistence type="inferred from homology"/>
<dbReference type="InterPro" id="IPR043143">
    <property type="entry name" value="Mal/L-sulf/L-lact_DH-like_NADP"/>
</dbReference>
<dbReference type="RefSeq" id="WP_221288496.1">
    <property type="nucleotide sequence ID" value="NZ_AP024597.1"/>
</dbReference>
<dbReference type="PANTHER" id="PTHR11091">
    <property type="entry name" value="OXIDOREDUCTASE-RELATED"/>
    <property type="match status" value="1"/>
</dbReference>
<protein>
    <recommendedName>
        <fullName evidence="5">Malate/L-lactate dehydrogenase</fullName>
    </recommendedName>
</protein>
<evidence type="ECO:0000313" key="3">
    <source>
        <dbReference type="EMBL" id="BCU71631.1"/>
    </source>
</evidence>
<dbReference type="EMBL" id="AP024597">
    <property type="protein sequence ID" value="BCU71631.1"/>
    <property type="molecule type" value="Genomic_DNA"/>
</dbReference>
<dbReference type="InterPro" id="IPR036111">
    <property type="entry name" value="Mal/L-sulfo/L-lacto_DH-like_sf"/>
</dbReference>
<sequence length="299" mass="33291">MQLKIEEVIELIYRIFKKITYDQYAVYISEELAESEVDGHPDHGLQLIPYYLELAKGNPVDIGGTKVRPINPKAEVEIKGENLVEVNGNFTFGQVVLRKTVEYLVKKDLEYYVIFGKNVSHIGRLATFTRRLGAKGYISIIMARSPPLMALKGMTRRVVGNNPISIGSPELVIDTALSVTSFGNALHKLIRGEKFDEEVIVDKDGNLSRNPEDLIKGGSLLPIGGYKGFNLALGIDLITSSFAEDTDVNPFFAVAFKNRGDAAKKVIPKLPKGYPLLVKKRKEVIEVEESVWNKLKELA</sequence>
<dbReference type="GeneID" id="66164641"/>
<dbReference type="Gene3D" id="1.10.1530.10">
    <property type="match status" value="1"/>
</dbReference>
<evidence type="ECO:0000313" key="4">
    <source>
        <dbReference type="Proteomes" id="UP000825123"/>
    </source>
</evidence>
<dbReference type="GO" id="GO:0016491">
    <property type="term" value="F:oxidoreductase activity"/>
    <property type="evidence" value="ECO:0007669"/>
    <property type="project" value="UniProtKB-KW"/>
</dbReference>
<dbReference type="Gene3D" id="3.30.1370.60">
    <property type="entry name" value="Hypothetical oxidoreductase yiak, domain 2"/>
    <property type="match status" value="1"/>
</dbReference>
<reference evidence="3 4" key="1">
    <citation type="submission" date="2021-04" db="EMBL/GenBank/DDBJ databases">
        <title>Complete genome sequence of Stygiolobus sp. KN-1.</title>
        <authorList>
            <person name="Nakamura K."/>
            <person name="Sakai H."/>
            <person name="Kurosawa N."/>
        </authorList>
    </citation>
    <scope>NUCLEOTIDE SEQUENCE [LARGE SCALE GENOMIC DNA]</scope>
    <source>
        <strain evidence="3 4">KN-1</strain>
    </source>
</reference>
<evidence type="ECO:0000256" key="1">
    <source>
        <dbReference type="ARBA" id="ARBA00006056"/>
    </source>
</evidence>
<accession>A0A8D5UAD6</accession>
<evidence type="ECO:0008006" key="5">
    <source>
        <dbReference type="Google" id="ProtNLM"/>
    </source>
</evidence>
<dbReference type="KEGG" id="csty:KN1_29280"/>
<comment type="similarity">
    <text evidence="1">Belongs to the LDH2/MDH2 oxidoreductase family.</text>
</comment>
<dbReference type="Proteomes" id="UP000825123">
    <property type="component" value="Chromosome"/>
</dbReference>
<keyword evidence="2" id="KW-0560">Oxidoreductase</keyword>
<dbReference type="PANTHER" id="PTHR11091:SF0">
    <property type="entry name" value="MALATE DEHYDROGENASE"/>
    <property type="match status" value="1"/>
</dbReference>
<gene>
    <name evidence="3" type="ORF">KN1_29280</name>
</gene>
<dbReference type="SUPFAM" id="SSF89733">
    <property type="entry name" value="L-sulfolactate dehydrogenase-like"/>
    <property type="match status" value="1"/>
</dbReference>